<feature type="transmembrane region" description="Helical" evidence="2">
    <location>
        <begin position="7"/>
        <end position="26"/>
    </location>
</feature>
<feature type="compositionally biased region" description="Gly residues" evidence="1">
    <location>
        <begin position="180"/>
        <end position="192"/>
    </location>
</feature>
<protein>
    <submittedName>
        <fullName evidence="3">Uncharacterized protein</fullName>
    </submittedName>
</protein>
<sequence length="323" mass="34308">MRNINKLFMTIIVIAIIMIIPNNVMIASADTTLSYKDVDGVKCVNIVELARLKGGQVSEATHEVYGKGYKITFDGKLVTVYEEAPYIFIDGKITVLKTEVISADGLEYNFPVMQTPAKEGDGFLIPMFVVEKSLGIKGSEEGIVVETPKEDEKEDTNTGNDNSNSGSNNSGNSGSSNNGGNNGNSGNNGNGGNTTPTPKPDPTPTPDPKPEEPKPEQPSGMSFSTFAGKLSGMGFDGSGNYYENGTYMGTVSADGGGAYFALEQNSASFNSVIKNCFNMLLPTKGGQLYSMVSSPFSDQTLKMDGRTVTIKNFGNGISVNITN</sequence>
<proteinExistence type="predicted"/>
<reference evidence="3" key="1">
    <citation type="submission" date="2019-11" db="EMBL/GenBank/DDBJ databases">
        <authorList>
            <person name="Feng L."/>
        </authorList>
    </citation>
    <scope>NUCLEOTIDE SEQUENCE</scope>
    <source>
        <strain evidence="3">CTertiumLFYP3</strain>
    </source>
</reference>
<evidence type="ECO:0000256" key="1">
    <source>
        <dbReference type="SAM" id="MobiDB-lite"/>
    </source>
</evidence>
<dbReference type="EMBL" id="CACRTO010000048">
    <property type="protein sequence ID" value="VYU63966.1"/>
    <property type="molecule type" value="Genomic_DNA"/>
</dbReference>
<keyword evidence="2" id="KW-0472">Membrane</keyword>
<feature type="compositionally biased region" description="Pro residues" evidence="1">
    <location>
        <begin position="197"/>
        <end position="207"/>
    </location>
</feature>
<dbReference type="RefSeq" id="WP_156627702.1">
    <property type="nucleotide sequence ID" value="NZ_CACRTO010000048.1"/>
</dbReference>
<keyword evidence="2" id="KW-0812">Transmembrane</keyword>
<feature type="region of interest" description="Disordered" evidence="1">
    <location>
        <begin position="141"/>
        <end position="227"/>
    </location>
</feature>
<accession>A0A6N3GHR1</accession>
<gene>
    <name evidence="3" type="ORF">CTLFYP3_03253</name>
</gene>
<name>A0A6N3GHR1_9CLOT</name>
<evidence type="ECO:0000313" key="3">
    <source>
        <dbReference type="EMBL" id="VYU63966.1"/>
    </source>
</evidence>
<evidence type="ECO:0000256" key="2">
    <source>
        <dbReference type="SAM" id="Phobius"/>
    </source>
</evidence>
<feature type="compositionally biased region" description="Low complexity" evidence="1">
    <location>
        <begin position="157"/>
        <end position="179"/>
    </location>
</feature>
<organism evidence="3">
    <name type="scientific">Clostridium tertium</name>
    <dbReference type="NCBI Taxonomy" id="1559"/>
    <lineage>
        <taxon>Bacteria</taxon>
        <taxon>Bacillati</taxon>
        <taxon>Bacillota</taxon>
        <taxon>Clostridia</taxon>
        <taxon>Eubacteriales</taxon>
        <taxon>Clostridiaceae</taxon>
        <taxon>Clostridium</taxon>
    </lineage>
</organism>
<keyword evidence="2" id="KW-1133">Transmembrane helix</keyword>
<dbReference type="AlphaFoldDB" id="A0A6N3GHR1"/>